<evidence type="ECO:0000259" key="2">
    <source>
        <dbReference type="SMART" id="SM00065"/>
    </source>
</evidence>
<dbReference type="PANTHER" id="PTHR43156">
    <property type="entry name" value="STAGE II SPORULATION PROTEIN E-RELATED"/>
    <property type="match status" value="1"/>
</dbReference>
<reference evidence="4 5" key="1">
    <citation type="submission" date="2024-09" db="EMBL/GenBank/DDBJ databases">
        <authorList>
            <person name="Sun Q."/>
            <person name="Mori K."/>
        </authorList>
    </citation>
    <scope>NUCLEOTIDE SEQUENCE [LARGE SCALE GENOMIC DNA]</scope>
    <source>
        <strain evidence="4 5">TISTR 1856</strain>
    </source>
</reference>
<keyword evidence="1" id="KW-0378">Hydrolase</keyword>
<dbReference type="PANTHER" id="PTHR43156:SF2">
    <property type="entry name" value="STAGE II SPORULATION PROTEIN E"/>
    <property type="match status" value="1"/>
</dbReference>
<dbReference type="Gene3D" id="3.30.450.20">
    <property type="entry name" value="PAS domain"/>
    <property type="match status" value="1"/>
</dbReference>
<sequence length="545" mass="57394">MHPSRVLERHLSVWLDLVAPLLVVGPDDVVRDANAPGADLLGRETGSLVGSSLPQLVPGITGTTGEGLATVLVQARRAAEDVAWDGSLADGRRLRLHLRPAGEDLLVLLRDVTDEGAVERQRDAALDAARADAVRTEHLLRLSEVLAATSTVDDVVRAVVRAAEESFGSSAAVTLVDRAAGVLRTPRLEHISAGSVTRWATVPLDEPGPGTEVVHSRRPLFLDRAELTRRWPALDARFRMVAATAVLPLTDAAGTVTGLLTLIWTRHHDCDGAERDLLRAFARYTAQALGHATVLAERTSEARLLQQAVQTRSLPVEPGLALAARYVPARTDRHVGGDWYDAVRLGPGRIMLVMGDVTGHDVAATAAMGQARTALRALAVTGAADPAGLLRGLDAVLGSLDSPLPATAVVLVLDLAVGRLCWSNAGHPPPLLVAPDGGVRRLEAAAELMLGVDSGTVRTTRTEPLVAGSVLVLYTDGLIEDRVNDLDTGIDRLAQTAPLLLDAPVDALTPALDELVVRVGAGGGDDVAVLVARLDRWADPGPVLS</sequence>
<protein>
    <submittedName>
        <fullName evidence="4">SpoIIE family protein phosphatase</fullName>
    </submittedName>
</protein>
<dbReference type="RefSeq" id="WP_380138758.1">
    <property type="nucleotide sequence ID" value="NZ_JBHLUI010000010.1"/>
</dbReference>
<dbReference type="Pfam" id="PF07228">
    <property type="entry name" value="SpoIIE"/>
    <property type="match status" value="1"/>
</dbReference>
<dbReference type="SUPFAM" id="SSF81606">
    <property type="entry name" value="PP2C-like"/>
    <property type="match status" value="1"/>
</dbReference>
<evidence type="ECO:0000313" key="4">
    <source>
        <dbReference type="EMBL" id="MFB9377655.1"/>
    </source>
</evidence>
<dbReference type="InterPro" id="IPR003018">
    <property type="entry name" value="GAF"/>
</dbReference>
<dbReference type="InterPro" id="IPR052016">
    <property type="entry name" value="Bact_Sigma-Reg"/>
</dbReference>
<evidence type="ECO:0000256" key="1">
    <source>
        <dbReference type="ARBA" id="ARBA00022801"/>
    </source>
</evidence>
<organism evidence="4 5">
    <name type="scientific">Kineococcus gynurae</name>
    <dbReference type="NCBI Taxonomy" id="452979"/>
    <lineage>
        <taxon>Bacteria</taxon>
        <taxon>Bacillati</taxon>
        <taxon>Actinomycetota</taxon>
        <taxon>Actinomycetes</taxon>
        <taxon>Kineosporiales</taxon>
        <taxon>Kineosporiaceae</taxon>
        <taxon>Kineococcus</taxon>
    </lineage>
</organism>
<dbReference type="Pfam" id="PF13185">
    <property type="entry name" value="GAF_2"/>
    <property type="match status" value="1"/>
</dbReference>
<comment type="caution">
    <text evidence="4">The sequence shown here is derived from an EMBL/GenBank/DDBJ whole genome shotgun (WGS) entry which is preliminary data.</text>
</comment>
<dbReference type="Pfam" id="PF08448">
    <property type="entry name" value="PAS_4"/>
    <property type="match status" value="1"/>
</dbReference>
<dbReference type="Gene3D" id="3.30.450.40">
    <property type="match status" value="1"/>
</dbReference>
<dbReference type="InterPro" id="IPR001932">
    <property type="entry name" value="PPM-type_phosphatase-like_dom"/>
</dbReference>
<dbReference type="Gene3D" id="3.60.40.10">
    <property type="entry name" value="PPM-type phosphatase domain"/>
    <property type="match status" value="1"/>
</dbReference>
<accession>A0ABV5LU94</accession>
<evidence type="ECO:0000259" key="3">
    <source>
        <dbReference type="SMART" id="SM00331"/>
    </source>
</evidence>
<dbReference type="SUPFAM" id="SSF55781">
    <property type="entry name" value="GAF domain-like"/>
    <property type="match status" value="1"/>
</dbReference>
<dbReference type="InterPro" id="IPR029016">
    <property type="entry name" value="GAF-like_dom_sf"/>
</dbReference>
<proteinExistence type="predicted"/>
<keyword evidence="5" id="KW-1185">Reference proteome</keyword>
<dbReference type="Proteomes" id="UP001589748">
    <property type="component" value="Unassembled WGS sequence"/>
</dbReference>
<gene>
    <name evidence="4" type="ORF">ACFFVI_11830</name>
</gene>
<name>A0ABV5LU94_9ACTN</name>
<dbReference type="EMBL" id="JBHMDM010000005">
    <property type="protein sequence ID" value="MFB9377655.1"/>
    <property type="molecule type" value="Genomic_DNA"/>
</dbReference>
<evidence type="ECO:0000313" key="5">
    <source>
        <dbReference type="Proteomes" id="UP001589748"/>
    </source>
</evidence>
<dbReference type="InterPro" id="IPR036457">
    <property type="entry name" value="PPM-type-like_dom_sf"/>
</dbReference>
<dbReference type="InterPro" id="IPR013656">
    <property type="entry name" value="PAS_4"/>
</dbReference>
<dbReference type="SMART" id="SM00065">
    <property type="entry name" value="GAF"/>
    <property type="match status" value="1"/>
</dbReference>
<feature type="domain" description="GAF" evidence="2">
    <location>
        <begin position="151"/>
        <end position="299"/>
    </location>
</feature>
<feature type="domain" description="PPM-type phosphatase" evidence="3">
    <location>
        <begin position="317"/>
        <end position="534"/>
    </location>
</feature>
<dbReference type="SMART" id="SM00331">
    <property type="entry name" value="PP2C_SIG"/>
    <property type="match status" value="1"/>
</dbReference>